<name>A0A318KIL8_9FIRM</name>
<dbReference type="GO" id="GO:0005506">
    <property type="term" value="F:iron ion binding"/>
    <property type="evidence" value="ECO:0007669"/>
    <property type="project" value="InterPro"/>
</dbReference>
<dbReference type="AlphaFoldDB" id="A0A318KIL8"/>
<feature type="domain" description="Desulfoferrodoxin ferrous iron-binding" evidence="11">
    <location>
        <begin position="39"/>
        <end position="122"/>
    </location>
</feature>
<keyword evidence="14" id="KW-1185">Reference proteome</keyword>
<dbReference type="EMBL" id="QJKH01000028">
    <property type="protein sequence ID" value="PXX74016.1"/>
    <property type="molecule type" value="Genomic_DNA"/>
</dbReference>
<comment type="function">
    <text evidence="8">Catalyzes the one-electron reduction of superoxide anion radical to hydrogen peroxide at a nonheme ferrous iron center. Plays a fundamental role in case of oxidative stress via its superoxide detoxification activity.</text>
</comment>
<evidence type="ECO:0000256" key="9">
    <source>
        <dbReference type="ARBA" id="ARBA00031398"/>
    </source>
</evidence>
<dbReference type="GO" id="GO:0050605">
    <property type="term" value="F:superoxide reductase activity"/>
    <property type="evidence" value="ECO:0007669"/>
    <property type="project" value="UniProtKB-EC"/>
</dbReference>
<dbReference type="InterPro" id="IPR004462">
    <property type="entry name" value="Desulfoferrodoxin_N"/>
</dbReference>
<dbReference type="RefSeq" id="WP_022938552.1">
    <property type="nucleotide sequence ID" value="NZ_CABKRQ010000005.1"/>
</dbReference>
<dbReference type="OrthoDB" id="9814936at2"/>
<dbReference type="STRING" id="1034346.GCA_000313565_02250"/>
<dbReference type="SUPFAM" id="SSF49367">
    <property type="entry name" value="Superoxide reductase-like"/>
    <property type="match status" value="1"/>
</dbReference>
<dbReference type="PANTHER" id="PTHR36541">
    <property type="entry name" value="SUPEROXIDE REDUCTASE-RELATED"/>
    <property type="match status" value="1"/>
</dbReference>
<comment type="similarity">
    <text evidence="1">Belongs to the desulfoferrodoxin family.</text>
</comment>
<reference evidence="13 14" key="1">
    <citation type="submission" date="2018-05" db="EMBL/GenBank/DDBJ databases">
        <title>Genomic Encyclopedia of Type Strains, Phase IV (KMG-IV): sequencing the most valuable type-strain genomes for metagenomic binning, comparative biology and taxonomic classification.</title>
        <authorList>
            <person name="Goeker M."/>
        </authorList>
    </citation>
    <scope>NUCLEOTIDE SEQUENCE [LARGE SCALE GENOMIC DNA]</scope>
    <source>
        <strain evidence="13 14">JC118</strain>
    </source>
</reference>
<evidence type="ECO:0000259" key="12">
    <source>
        <dbReference type="Pfam" id="PF06397"/>
    </source>
</evidence>
<dbReference type="Gene3D" id="2.60.40.730">
    <property type="entry name" value="SOR catalytic domain"/>
    <property type="match status" value="1"/>
</dbReference>
<dbReference type="Pfam" id="PF01880">
    <property type="entry name" value="Desulfoferrodox"/>
    <property type="match status" value="1"/>
</dbReference>
<evidence type="ECO:0000256" key="5">
    <source>
        <dbReference type="ARBA" id="ARBA00022723"/>
    </source>
</evidence>
<organism evidence="13 14">
    <name type="scientific">Dielma fastidiosa</name>
    <dbReference type="NCBI Taxonomy" id="1034346"/>
    <lineage>
        <taxon>Bacteria</taxon>
        <taxon>Bacillati</taxon>
        <taxon>Bacillota</taxon>
        <taxon>Erysipelotrichia</taxon>
        <taxon>Erysipelotrichales</taxon>
        <taxon>Erysipelotrichaceae</taxon>
        <taxon>Dielma</taxon>
    </lineage>
</organism>
<dbReference type="InterPro" id="IPR002742">
    <property type="entry name" value="Desulfoferrodoxin_Fe-bd_dom"/>
</dbReference>
<evidence type="ECO:0000256" key="4">
    <source>
        <dbReference type="ARBA" id="ARBA00022448"/>
    </source>
</evidence>
<keyword evidence="6" id="KW-0249">Electron transport</keyword>
<dbReference type="Proteomes" id="UP000247612">
    <property type="component" value="Unassembled WGS sequence"/>
</dbReference>
<accession>A0A318KIL8</accession>
<keyword evidence="4" id="KW-0813">Transport</keyword>
<dbReference type="SUPFAM" id="SSF57802">
    <property type="entry name" value="Rubredoxin-like"/>
    <property type="match status" value="1"/>
</dbReference>
<evidence type="ECO:0000256" key="7">
    <source>
        <dbReference type="ARBA" id="ARBA00023004"/>
    </source>
</evidence>
<comment type="catalytic activity">
    <reaction evidence="10">
        <text>reduced [rubredoxin] + superoxide + 2 H(+) = oxidized [rubredoxin] + H2O2</text>
        <dbReference type="Rhea" id="RHEA:21324"/>
        <dbReference type="Rhea" id="RHEA-COMP:10302"/>
        <dbReference type="Rhea" id="RHEA-COMP:10303"/>
        <dbReference type="ChEBI" id="CHEBI:15378"/>
        <dbReference type="ChEBI" id="CHEBI:16240"/>
        <dbReference type="ChEBI" id="CHEBI:18421"/>
        <dbReference type="ChEBI" id="CHEBI:29033"/>
        <dbReference type="ChEBI" id="CHEBI:29034"/>
        <dbReference type="EC" id="1.15.1.2"/>
    </reaction>
</comment>
<dbReference type="Pfam" id="PF06397">
    <property type="entry name" value="Desulfoferrod_N"/>
    <property type="match status" value="1"/>
</dbReference>
<proteinExistence type="inferred from homology"/>
<evidence type="ECO:0000313" key="13">
    <source>
        <dbReference type="EMBL" id="PXX74016.1"/>
    </source>
</evidence>
<dbReference type="InterPro" id="IPR051233">
    <property type="entry name" value="Desulfoferrodoxin_SOR"/>
</dbReference>
<comment type="caution">
    <text evidence="13">The sequence shown here is derived from an EMBL/GenBank/DDBJ whole genome shotgun (WGS) entry which is preliminary data.</text>
</comment>
<dbReference type="InterPro" id="IPR036073">
    <property type="entry name" value="Desulfoferrodoxin_Fe-bd_dom_sf"/>
</dbReference>
<evidence type="ECO:0000256" key="6">
    <source>
        <dbReference type="ARBA" id="ARBA00022982"/>
    </source>
</evidence>
<gene>
    <name evidence="13" type="ORF">DES51_12814</name>
</gene>
<dbReference type="EC" id="1.15.1.2" evidence="2"/>
<feature type="domain" description="Desulfoferrodoxin N-terminal" evidence="12">
    <location>
        <begin position="4"/>
        <end position="32"/>
    </location>
</feature>
<keyword evidence="5" id="KW-0479">Metal-binding</keyword>
<dbReference type="PANTHER" id="PTHR36541:SF1">
    <property type="entry name" value="SUPEROXIDE REDUCTASE-RELATED"/>
    <property type="match status" value="1"/>
</dbReference>
<evidence type="ECO:0000256" key="10">
    <source>
        <dbReference type="ARBA" id="ARBA00047448"/>
    </source>
</evidence>
<evidence type="ECO:0000256" key="8">
    <source>
        <dbReference type="ARBA" id="ARBA00024690"/>
    </source>
</evidence>
<protein>
    <recommendedName>
        <fullName evidence="3">Desulfoferrodoxin</fullName>
        <ecNumber evidence="2">1.15.1.2</ecNumber>
    </recommendedName>
    <alternativeName>
        <fullName evidence="9">Superoxide reductase</fullName>
    </alternativeName>
</protein>
<sequence length="125" mass="13919">MTKFYRCAICGNIVEMIEDKHVPVFCCGEKMQELVPNTSDGANEKHVPVVSIVNDTCHVAVASVAHPMEDAHSIQWIYVETNKGGMIKYLKPHEVPAADFKLAEGEQVVAVYEYCNLHGLWSVTL</sequence>
<keyword evidence="7" id="KW-0408">Iron</keyword>
<dbReference type="GeneID" id="94441889"/>
<evidence type="ECO:0000259" key="11">
    <source>
        <dbReference type="Pfam" id="PF01880"/>
    </source>
</evidence>
<evidence type="ECO:0000256" key="3">
    <source>
        <dbReference type="ARBA" id="ARBA00014839"/>
    </source>
</evidence>
<evidence type="ECO:0000256" key="2">
    <source>
        <dbReference type="ARBA" id="ARBA00012679"/>
    </source>
</evidence>
<evidence type="ECO:0000313" key="14">
    <source>
        <dbReference type="Proteomes" id="UP000247612"/>
    </source>
</evidence>
<evidence type="ECO:0000256" key="1">
    <source>
        <dbReference type="ARBA" id="ARBA00005941"/>
    </source>
</evidence>